<dbReference type="RefSeq" id="XP_060320645.1">
    <property type="nucleotide sequence ID" value="XM_060449207.1"/>
</dbReference>
<proteinExistence type="predicted"/>
<reference evidence="2 3" key="1">
    <citation type="submission" date="2016-10" db="EMBL/GenBank/DDBJ databases">
        <title>The genome sequence of Colletotrichum fioriniae PJ7.</title>
        <authorList>
            <person name="Baroncelli R."/>
        </authorList>
    </citation>
    <scope>NUCLEOTIDE SEQUENCE [LARGE SCALE GENOMIC DNA]</scope>
    <source>
        <strain evidence="2 3">IMI 309622</strain>
    </source>
</reference>
<dbReference type="GeneID" id="85332754"/>
<feature type="compositionally biased region" description="Polar residues" evidence="1">
    <location>
        <begin position="27"/>
        <end position="42"/>
    </location>
</feature>
<evidence type="ECO:0000256" key="1">
    <source>
        <dbReference type="SAM" id="MobiDB-lite"/>
    </source>
</evidence>
<evidence type="ECO:0000313" key="2">
    <source>
        <dbReference type="EMBL" id="KAK1539697.1"/>
    </source>
</evidence>
<evidence type="ECO:0000313" key="3">
    <source>
        <dbReference type="Proteomes" id="UP001240678"/>
    </source>
</evidence>
<dbReference type="EMBL" id="MOOE01000001">
    <property type="protein sequence ID" value="KAK1539697.1"/>
    <property type="molecule type" value="Genomic_DNA"/>
</dbReference>
<feature type="compositionally biased region" description="Low complexity" evidence="1">
    <location>
        <begin position="74"/>
        <end position="95"/>
    </location>
</feature>
<dbReference type="Proteomes" id="UP001240678">
    <property type="component" value="Unassembled WGS sequence"/>
</dbReference>
<name>A0AAI9ZAD3_9PEZI</name>
<comment type="caution">
    <text evidence="2">The sequence shown here is derived from an EMBL/GenBank/DDBJ whole genome shotgun (WGS) entry which is preliminary data.</text>
</comment>
<dbReference type="AlphaFoldDB" id="A0AAI9ZAD3"/>
<accession>A0AAI9ZAD3</accession>
<gene>
    <name evidence="2" type="ORF">CCOS01_01011</name>
</gene>
<protein>
    <submittedName>
        <fullName evidence="2">Uncharacterized protein</fullName>
    </submittedName>
</protein>
<sequence length="141" mass="15030">MVKGERYGTGPESGAGPGRKWKEQEPSTDTTKLQQSEVQNSVVPEERAMGSFNGEMNSNLNFEGRRDGNESKNLSSGIHLSHSPSSIATMMNPQCHGPPGPPAQHHHDTLLSTSSPTPYLGRSPGTQAAMRARSPTGFSSA</sequence>
<organism evidence="2 3">
    <name type="scientific">Colletotrichum costaricense</name>
    <dbReference type="NCBI Taxonomy" id="1209916"/>
    <lineage>
        <taxon>Eukaryota</taxon>
        <taxon>Fungi</taxon>
        <taxon>Dikarya</taxon>
        <taxon>Ascomycota</taxon>
        <taxon>Pezizomycotina</taxon>
        <taxon>Sordariomycetes</taxon>
        <taxon>Hypocreomycetidae</taxon>
        <taxon>Glomerellales</taxon>
        <taxon>Glomerellaceae</taxon>
        <taxon>Colletotrichum</taxon>
        <taxon>Colletotrichum acutatum species complex</taxon>
    </lineage>
</organism>
<feature type="region of interest" description="Disordered" evidence="1">
    <location>
        <begin position="1"/>
        <end position="141"/>
    </location>
</feature>
<keyword evidence="3" id="KW-1185">Reference proteome</keyword>